<proteinExistence type="predicted"/>
<protein>
    <recommendedName>
        <fullName evidence="4">Apple domain-containing protein</fullName>
    </recommendedName>
</protein>
<dbReference type="AlphaFoldDB" id="A0A016S1G9"/>
<evidence type="ECO:0000313" key="3">
    <source>
        <dbReference type="Proteomes" id="UP000024635"/>
    </source>
</evidence>
<evidence type="ECO:0008006" key="4">
    <source>
        <dbReference type="Google" id="ProtNLM"/>
    </source>
</evidence>
<feature type="chain" id="PRO_5001486000" description="Apple domain-containing protein" evidence="1">
    <location>
        <begin position="31"/>
        <end position="115"/>
    </location>
</feature>
<gene>
    <name evidence="2" type="primary">Acey_s0315.g2257</name>
    <name evidence="2" type="ORF">Y032_0315g2257</name>
</gene>
<dbReference type="EMBL" id="JARK01001651">
    <property type="protein sequence ID" value="EYB84473.1"/>
    <property type="molecule type" value="Genomic_DNA"/>
</dbReference>
<name>A0A016S1G9_9BILA</name>
<keyword evidence="1" id="KW-0732">Signal</keyword>
<sequence>MQPPLLTEEFRGSRMDVHMAVLLLAYAAAAQDCTLVDVTGQTIACTLIGRHETTDLSKCARKCYDKKECVFCDIKAGEVQPCVLYKPGGNERLIQSGYEIQRQASPKCRKMMLPE</sequence>
<evidence type="ECO:0000256" key="1">
    <source>
        <dbReference type="SAM" id="SignalP"/>
    </source>
</evidence>
<evidence type="ECO:0000313" key="2">
    <source>
        <dbReference type="EMBL" id="EYB84473.1"/>
    </source>
</evidence>
<reference evidence="3" key="1">
    <citation type="journal article" date="2015" name="Nat. Genet.">
        <title>The genome and transcriptome of the zoonotic hookworm Ancylostoma ceylanicum identify infection-specific gene families.</title>
        <authorList>
            <person name="Schwarz E.M."/>
            <person name="Hu Y."/>
            <person name="Antoshechkin I."/>
            <person name="Miller M.M."/>
            <person name="Sternberg P.W."/>
            <person name="Aroian R.V."/>
        </authorList>
    </citation>
    <scope>NUCLEOTIDE SEQUENCE</scope>
    <source>
        <strain evidence="3">HY135</strain>
    </source>
</reference>
<comment type="caution">
    <text evidence="2">The sequence shown here is derived from an EMBL/GenBank/DDBJ whole genome shotgun (WGS) entry which is preliminary data.</text>
</comment>
<feature type="signal peptide" evidence="1">
    <location>
        <begin position="1"/>
        <end position="30"/>
    </location>
</feature>
<organism evidence="2 3">
    <name type="scientific">Ancylostoma ceylanicum</name>
    <dbReference type="NCBI Taxonomy" id="53326"/>
    <lineage>
        <taxon>Eukaryota</taxon>
        <taxon>Metazoa</taxon>
        <taxon>Ecdysozoa</taxon>
        <taxon>Nematoda</taxon>
        <taxon>Chromadorea</taxon>
        <taxon>Rhabditida</taxon>
        <taxon>Rhabditina</taxon>
        <taxon>Rhabditomorpha</taxon>
        <taxon>Strongyloidea</taxon>
        <taxon>Ancylostomatidae</taxon>
        <taxon>Ancylostomatinae</taxon>
        <taxon>Ancylostoma</taxon>
    </lineage>
</organism>
<dbReference type="Proteomes" id="UP000024635">
    <property type="component" value="Unassembled WGS sequence"/>
</dbReference>
<accession>A0A016S1G9</accession>
<keyword evidence="3" id="KW-1185">Reference proteome</keyword>